<feature type="region of interest" description="Disordered" evidence="1">
    <location>
        <begin position="85"/>
        <end position="110"/>
    </location>
</feature>
<dbReference type="OrthoDB" id="10059413at2759"/>
<organism evidence="2 3">
    <name type="scientific">Muraenolepis orangiensis</name>
    <name type="common">Patagonian moray cod</name>
    <dbReference type="NCBI Taxonomy" id="630683"/>
    <lineage>
        <taxon>Eukaryota</taxon>
        <taxon>Metazoa</taxon>
        <taxon>Chordata</taxon>
        <taxon>Craniata</taxon>
        <taxon>Vertebrata</taxon>
        <taxon>Euteleostomi</taxon>
        <taxon>Actinopterygii</taxon>
        <taxon>Neopterygii</taxon>
        <taxon>Teleostei</taxon>
        <taxon>Neoteleostei</taxon>
        <taxon>Acanthomorphata</taxon>
        <taxon>Zeiogadaria</taxon>
        <taxon>Gadariae</taxon>
        <taxon>Gadiformes</taxon>
        <taxon>Muraenolepidoidei</taxon>
        <taxon>Muraenolepididae</taxon>
        <taxon>Muraenolepis</taxon>
    </lineage>
</organism>
<name>A0A9Q0ENY4_9TELE</name>
<sequence>METALTAHSDGITALELQVATQLETTTQGKEKLQLAVEDPVSRSKRQNLRVIGIPEGTEGEDARLFMTALFKNVVGDELLDTVELDRAHRSPGPKPPQGSRPFSPLPQICPEGMCAAVG</sequence>
<keyword evidence="3" id="KW-1185">Reference proteome</keyword>
<evidence type="ECO:0000313" key="2">
    <source>
        <dbReference type="EMBL" id="KAJ3609078.1"/>
    </source>
</evidence>
<dbReference type="Gene3D" id="3.30.70.1820">
    <property type="entry name" value="L1 transposable element, RRM domain"/>
    <property type="match status" value="1"/>
</dbReference>
<dbReference type="Proteomes" id="UP001148018">
    <property type="component" value="Unassembled WGS sequence"/>
</dbReference>
<proteinExistence type="predicted"/>
<gene>
    <name evidence="2" type="ORF">NHX12_023605</name>
</gene>
<protein>
    <submittedName>
        <fullName evidence="2">Uncharacterized protein</fullName>
    </submittedName>
</protein>
<reference evidence="2" key="1">
    <citation type="submission" date="2022-07" db="EMBL/GenBank/DDBJ databases">
        <title>Chromosome-level genome of Muraenolepis orangiensis.</title>
        <authorList>
            <person name="Kim J."/>
        </authorList>
    </citation>
    <scope>NUCLEOTIDE SEQUENCE</scope>
    <source>
        <strain evidence="2">KU_S4_2022</strain>
        <tissue evidence="2">Muscle</tissue>
    </source>
</reference>
<evidence type="ECO:0000313" key="3">
    <source>
        <dbReference type="Proteomes" id="UP001148018"/>
    </source>
</evidence>
<evidence type="ECO:0000256" key="1">
    <source>
        <dbReference type="SAM" id="MobiDB-lite"/>
    </source>
</evidence>
<accession>A0A9Q0ENY4</accession>
<comment type="caution">
    <text evidence="2">The sequence shown here is derived from an EMBL/GenBank/DDBJ whole genome shotgun (WGS) entry which is preliminary data.</text>
</comment>
<dbReference type="AlphaFoldDB" id="A0A9Q0ENY4"/>
<dbReference type="EMBL" id="JANIIK010000039">
    <property type="protein sequence ID" value="KAJ3609078.1"/>
    <property type="molecule type" value="Genomic_DNA"/>
</dbReference>